<dbReference type="InterPro" id="IPR035914">
    <property type="entry name" value="Sperma_CUB_dom_sf"/>
</dbReference>
<feature type="domain" description="CUB" evidence="6">
    <location>
        <begin position="968"/>
        <end position="1078"/>
    </location>
</feature>
<dbReference type="InterPro" id="IPR043504">
    <property type="entry name" value="Peptidase_S1_PA_chymotrypsin"/>
</dbReference>
<dbReference type="GO" id="GO:0004252">
    <property type="term" value="F:serine-type endopeptidase activity"/>
    <property type="evidence" value="ECO:0007669"/>
    <property type="project" value="InterPro"/>
</dbReference>
<dbReference type="InterPro" id="IPR000859">
    <property type="entry name" value="CUB_dom"/>
</dbReference>
<comment type="caution">
    <text evidence="4">Lacks conserved residue(s) required for the propagation of feature annotation.</text>
</comment>
<dbReference type="Proteomes" id="UP001501920">
    <property type="component" value="Chromosome 5"/>
</dbReference>
<feature type="region of interest" description="Disordered" evidence="5">
    <location>
        <begin position="39"/>
        <end position="58"/>
    </location>
</feature>
<organism evidence="8 9">
    <name type="scientific">Pygocentrus nattereri</name>
    <name type="common">Red-bellied piranha</name>
    <dbReference type="NCBI Taxonomy" id="42514"/>
    <lineage>
        <taxon>Eukaryota</taxon>
        <taxon>Metazoa</taxon>
        <taxon>Chordata</taxon>
        <taxon>Craniata</taxon>
        <taxon>Vertebrata</taxon>
        <taxon>Euteleostomi</taxon>
        <taxon>Actinopterygii</taxon>
        <taxon>Neopterygii</taxon>
        <taxon>Teleostei</taxon>
        <taxon>Ostariophysi</taxon>
        <taxon>Characiformes</taxon>
        <taxon>Characoidei</taxon>
        <taxon>Pygocentrus</taxon>
    </lineage>
</organism>
<name>A0A3B4D0H0_PYGNA</name>
<evidence type="ECO:0000256" key="4">
    <source>
        <dbReference type="PROSITE-ProRule" id="PRU00059"/>
    </source>
</evidence>
<dbReference type="AlphaFoldDB" id="A0A3B4D0H0"/>
<sequence>MASKKGLTNLEKSLIVLFVAMTLACIGLIVVYVTERNNSKTENKEGDPGQLSGNSGEFSSGNYPSNYNNGMSCSWHITVENNKVIHLWFQDFSLEDSGTCSADSLTLRDNLGIIGKYCGHSKPKPVVSLGNTLVVYFDTNDRQMDRGFKAMYHAVDPEAVTEIVGAGGVLQGDRGELMTPGFPEQSYESGVLYQWRIVVSAGNKVHLNFTAFDLVPDSCGDFVDVFDGHSDDVSATKLGHFCGNQMPEPVVSSSNEMVVRFKSDSGQTAKGFSAVYTVVTDPPVTSTTTTTSTTQTNTTTPSITSAPIDSGCGSLETLSGRKGVIHSLGFPNVYPANLQCSWNISVDEGLLIKLHITDLAIVGEAGQCGQDQLTVSDSQQSLGTHCGFILPPVLVSVSNRMSLTFQSDGRLADRGFSARWEAVYPEDIAEIQGCGVFSHEEMGVIKSENWPMNYPPNRECLWKVQVPEGKTITLTFTQFDMEAAGILLGRCLDNVIIYDGSQPMAKKYGPYCGTSIPPVIHTTGNELVMRFYADFFMEAKGFRAFWTTDPTLPAPTEPPVPPNPWDDIPIEWPETCGRPAIPPMVNARIVNGEAAKAHSWPWQVSMQVWPKSITSCPVTPYTSSAHLSTHANVYLRYHQLQRWQMCLGKHNLTLSEPGQQCFGVQGIYRHKGFNYPTSPTVEFDIALVRLDGEVTPSDHVHFACLPPIEEVLPEGKTCYATGWGDETGNFSAPKASETLNQVALPVVPYDTCKRMDYWWFQVKSSMICAGYNLPDELKSVCQGDSGGPLVCQDGPTGPWEVHGITSFGPIGCIMNKKPSVFTRTSAYLPWIENIMRKDSYDGITSGCGGLKEQTGTEGVLSSMNHPQGYENGARCQWNIVVPAGKRVHLHFDTFSLEESQLCLSDSVSISDSLGSLGTHCSISPPADLVAVGATLTVHFSSNDRVVDTGFKATWRAVDPADISNLVGCGGEFVGQQGELQSPNWPNNYPDQAACTWTISSPSAKSLHIVFTDFELQAVNILGKCVDFVEVFDAAGQSQGQFCGFGPPKLTVTGDRATVRFRTNKEVQGKGFRGYWTTDPNVFPTSGKNHMLNNDIIVVNYNYRTVNCS</sequence>
<evidence type="ECO:0000313" key="8">
    <source>
        <dbReference type="Ensembl" id="ENSPNAP00000017053.1"/>
    </source>
</evidence>
<feature type="domain" description="Peptidase S1" evidence="7">
    <location>
        <begin position="589"/>
        <end position="836"/>
    </location>
</feature>
<dbReference type="GeneTree" id="ENSGT01030000234528"/>
<evidence type="ECO:0000256" key="5">
    <source>
        <dbReference type="SAM" id="MobiDB-lite"/>
    </source>
</evidence>
<evidence type="ECO:0000256" key="3">
    <source>
        <dbReference type="ARBA" id="ARBA00024195"/>
    </source>
</evidence>
<evidence type="ECO:0000256" key="1">
    <source>
        <dbReference type="ARBA" id="ARBA00022737"/>
    </source>
</evidence>
<reference evidence="8 9" key="1">
    <citation type="submission" date="2020-10" db="EMBL/GenBank/DDBJ databases">
        <title>Pygocentrus nattereri (red-bellied piranha) genome, fPygNat1, primary haplotype.</title>
        <authorList>
            <person name="Myers G."/>
            <person name="Meyer A."/>
            <person name="Karagic N."/>
            <person name="Pippel M."/>
            <person name="Winkler S."/>
            <person name="Tracey A."/>
            <person name="Wood J."/>
            <person name="Formenti G."/>
            <person name="Howe K."/>
            <person name="Fedrigo O."/>
            <person name="Jarvis E.D."/>
        </authorList>
    </citation>
    <scope>NUCLEOTIDE SEQUENCE [LARGE SCALE GENOMIC DNA]</scope>
</reference>
<dbReference type="InterPro" id="IPR033116">
    <property type="entry name" value="TRYPSIN_SER"/>
</dbReference>
<feature type="domain" description="CUB" evidence="6">
    <location>
        <begin position="312"/>
        <end position="423"/>
    </location>
</feature>
<dbReference type="Gene3D" id="2.40.10.10">
    <property type="entry name" value="Trypsin-like serine proteases"/>
    <property type="match status" value="1"/>
</dbReference>
<keyword evidence="1" id="KW-0677">Repeat</keyword>
<dbReference type="Pfam" id="PF00431">
    <property type="entry name" value="CUB"/>
    <property type="match status" value="6"/>
</dbReference>
<dbReference type="SMART" id="SM00020">
    <property type="entry name" value="Tryp_SPc"/>
    <property type="match status" value="1"/>
</dbReference>
<dbReference type="PROSITE" id="PS50240">
    <property type="entry name" value="TRYPSIN_DOM"/>
    <property type="match status" value="1"/>
</dbReference>
<reference evidence="8" key="3">
    <citation type="submission" date="2025-09" db="UniProtKB">
        <authorList>
            <consortium name="Ensembl"/>
        </authorList>
    </citation>
    <scope>IDENTIFICATION</scope>
</reference>
<dbReference type="PROSITE" id="PS51257">
    <property type="entry name" value="PROKAR_LIPOPROTEIN"/>
    <property type="match status" value="1"/>
</dbReference>
<dbReference type="InterPro" id="IPR001254">
    <property type="entry name" value="Trypsin_dom"/>
</dbReference>
<dbReference type="PRINTS" id="PR00722">
    <property type="entry name" value="CHYMOTRYPSIN"/>
</dbReference>
<protein>
    <recommendedName>
        <fullName evidence="10">Ovochymase 2</fullName>
    </recommendedName>
</protein>
<dbReference type="SUPFAM" id="SSF49854">
    <property type="entry name" value="Spermadhesin, CUB domain"/>
    <property type="match status" value="6"/>
</dbReference>
<dbReference type="FunFam" id="2.60.120.290:FF:000013">
    <property type="entry name" value="Membrane frizzled-related protein"/>
    <property type="match status" value="2"/>
</dbReference>
<feature type="domain" description="CUB" evidence="6">
    <location>
        <begin position="434"/>
        <end position="549"/>
    </location>
</feature>
<accession>A0A3B4D0H0</accession>
<comment type="similarity">
    <text evidence="3">Belongs to the peptidase S1 family. CLIP subfamily.</text>
</comment>
<evidence type="ECO:0000259" key="6">
    <source>
        <dbReference type="PROSITE" id="PS01180"/>
    </source>
</evidence>
<dbReference type="SUPFAM" id="SSF50494">
    <property type="entry name" value="Trypsin-like serine proteases"/>
    <property type="match status" value="1"/>
</dbReference>
<evidence type="ECO:0000259" key="7">
    <source>
        <dbReference type="PROSITE" id="PS50240"/>
    </source>
</evidence>
<keyword evidence="9" id="KW-1185">Reference proteome</keyword>
<dbReference type="FunFam" id="2.60.120.290:FF:000005">
    <property type="entry name" value="Procollagen C-endopeptidase enhancer 1"/>
    <property type="match status" value="4"/>
</dbReference>
<feature type="domain" description="CUB" evidence="6">
    <location>
        <begin position="47"/>
        <end position="155"/>
    </location>
</feature>
<proteinExistence type="inferred from homology"/>
<feature type="domain" description="CUB" evidence="6">
    <location>
        <begin position="166"/>
        <end position="279"/>
    </location>
</feature>
<feature type="domain" description="CUB" evidence="6">
    <location>
        <begin position="847"/>
        <end position="957"/>
    </location>
</feature>
<dbReference type="Ensembl" id="ENSPNAT00000025707.2">
    <property type="protein sequence ID" value="ENSPNAP00000017053.1"/>
    <property type="gene ID" value="ENSPNAG00000023299.2"/>
</dbReference>
<dbReference type="InterPro" id="IPR001314">
    <property type="entry name" value="Peptidase_S1A"/>
</dbReference>
<dbReference type="PROSITE" id="PS01180">
    <property type="entry name" value="CUB"/>
    <property type="match status" value="6"/>
</dbReference>
<dbReference type="SMART" id="SM00042">
    <property type="entry name" value="CUB"/>
    <property type="match status" value="6"/>
</dbReference>
<dbReference type="STRING" id="42514.ENSPNAP00000017053"/>
<keyword evidence="2" id="KW-1015">Disulfide bond</keyword>
<dbReference type="Pfam" id="PF00089">
    <property type="entry name" value="Trypsin"/>
    <property type="match status" value="1"/>
</dbReference>
<dbReference type="PROSITE" id="PS00135">
    <property type="entry name" value="TRYPSIN_SER"/>
    <property type="match status" value="1"/>
</dbReference>
<dbReference type="CDD" id="cd00041">
    <property type="entry name" value="CUB"/>
    <property type="match status" value="6"/>
</dbReference>
<dbReference type="GO" id="GO:0006508">
    <property type="term" value="P:proteolysis"/>
    <property type="evidence" value="ECO:0007669"/>
    <property type="project" value="InterPro"/>
</dbReference>
<dbReference type="InterPro" id="IPR009003">
    <property type="entry name" value="Peptidase_S1_PA"/>
</dbReference>
<evidence type="ECO:0000313" key="9">
    <source>
        <dbReference type="Proteomes" id="UP001501920"/>
    </source>
</evidence>
<dbReference type="Gene3D" id="2.60.120.290">
    <property type="entry name" value="Spermadhesin, CUB domain"/>
    <property type="match status" value="6"/>
</dbReference>
<reference evidence="8" key="2">
    <citation type="submission" date="2025-08" db="UniProtKB">
        <authorList>
            <consortium name="Ensembl"/>
        </authorList>
    </citation>
    <scope>IDENTIFICATION</scope>
</reference>
<dbReference type="OMA" id="QVWPASQ"/>
<feature type="region of interest" description="Disordered" evidence="5">
    <location>
        <begin position="284"/>
        <end position="305"/>
    </location>
</feature>
<dbReference type="PANTHER" id="PTHR24251">
    <property type="entry name" value="OVOCHYMASE-RELATED"/>
    <property type="match status" value="1"/>
</dbReference>
<evidence type="ECO:0000256" key="2">
    <source>
        <dbReference type="ARBA" id="ARBA00023157"/>
    </source>
</evidence>
<dbReference type="CDD" id="cd00190">
    <property type="entry name" value="Tryp_SPc"/>
    <property type="match status" value="1"/>
</dbReference>
<evidence type="ECO:0008006" key="10">
    <source>
        <dbReference type="Google" id="ProtNLM"/>
    </source>
</evidence>
<dbReference type="FunFam" id="2.40.10.10:FF:000002">
    <property type="entry name" value="Transmembrane protease serine"/>
    <property type="match status" value="1"/>
</dbReference>